<accession>A0ABP3CA33</accession>
<evidence type="ECO:0000256" key="2">
    <source>
        <dbReference type="ARBA" id="ARBA00023125"/>
    </source>
</evidence>
<sequence length="213" mass="23379">MSQANTVTDALRQDILNGYFPPGARLVEAVVCDRYEISRASARAAFLALSAEGLVERETNRGATVRRVSPEEAVQITEARAVLECLIASEAAKNATDADKAELVDIGEKMQAAVAEGDVMRYSELNTSLHRKLGETSRHDVARELIRLLRNRAVHHQYKISLVPGRPAESLGQHLAIIEAVAASDPEAADRAMRAHLDSVISVLRNWREINAY</sequence>
<dbReference type="PROSITE" id="PS50949">
    <property type="entry name" value="HTH_GNTR"/>
    <property type="match status" value="1"/>
</dbReference>
<comment type="caution">
    <text evidence="5">The sequence shown here is derived from an EMBL/GenBank/DDBJ whole genome shotgun (WGS) entry which is preliminary data.</text>
</comment>
<dbReference type="SUPFAM" id="SSF48008">
    <property type="entry name" value="GntR ligand-binding domain-like"/>
    <property type="match status" value="1"/>
</dbReference>
<keyword evidence="1" id="KW-0805">Transcription regulation</keyword>
<keyword evidence="6" id="KW-1185">Reference proteome</keyword>
<name>A0ABP3CA33_9MICO</name>
<dbReference type="InterPro" id="IPR036390">
    <property type="entry name" value="WH_DNA-bd_sf"/>
</dbReference>
<dbReference type="SMART" id="SM00895">
    <property type="entry name" value="FCD"/>
    <property type="match status" value="1"/>
</dbReference>
<dbReference type="PANTHER" id="PTHR43537:SF5">
    <property type="entry name" value="UXU OPERON TRANSCRIPTIONAL REGULATOR"/>
    <property type="match status" value="1"/>
</dbReference>
<dbReference type="EMBL" id="BAAAAF010000011">
    <property type="protein sequence ID" value="GAA0036697.1"/>
    <property type="molecule type" value="Genomic_DNA"/>
</dbReference>
<dbReference type="Gene3D" id="1.10.10.10">
    <property type="entry name" value="Winged helix-like DNA-binding domain superfamily/Winged helix DNA-binding domain"/>
    <property type="match status" value="1"/>
</dbReference>
<keyword evidence="3" id="KW-0804">Transcription</keyword>
<organism evidence="5 6">
    <name type="scientific">Brevibacterium metallidurans</name>
    <dbReference type="NCBI Taxonomy" id="1482676"/>
    <lineage>
        <taxon>Bacteria</taxon>
        <taxon>Bacillati</taxon>
        <taxon>Actinomycetota</taxon>
        <taxon>Actinomycetes</taxon>
        <taxon>Micrococcales</taxon>
        <taxon>Brevibacteriaceae</taxon>
        <taxon>Brevibacterium</taxon>
    </lineage>
</organism>
<dbReference type="InterPro" id="IPR036388">
    <property type="entry name" value="WH-like_DNA-bd_sf"/>
</dbReference>
<protein>
    <submittedName>
        <fullName evidence="5">GntR family transcriptional regulator</fullName>
    </submittedName>
</protein>
<dbReference type="Pfam" id="PF00392">
    <property type="entry name" value="GntR"/>
    <property type="match status" value="1"/>
</dbReference>
<evidence type="ECO:0000259" key="4">
    <source>
        <dbReference type="PROSITE" id="PS50949"/>
    </source>
</evidence>
<evidence type="ECO:0000256" key="1">
    <source>
        <dbReference type="ARBA" id="ARBA00023015"/>
    </source>
</evidence>
<proteinExistence type="predicted"/>
<evidence type="ECO:0000313" key="6">
    <source>
        <dbReference type="Proteomes" id="UP001498238"/>
    </source>
</evidence>
<dbReference type="Pfam" id="PF07729">
    <property type="entry name" value="FCD"/>
    <property type="match status" value="1"/>
</dbReference>
<feature type="domain" description="HTH gntR-type" evidence="4">
    <location>
        <begin position="1"/>
        <end position="68"/>
    </location>
</feature>
<dbReference type="PANTHER" id="PTHR43537">
    <property type="entry name" value="TRANSCRIPTIONAL REGULATOR, GNTR FAMILY"/>
    <property type="match status" value="1"/>
</dbReference>
<reference evidence="5 6" key="1">
    <citation type="submission" date="2024-01" db="EMBL/GenBank/DDBJ databases">
        <title>Characterization of antibiotic resistant novel bacterial strains and their environmental applications.</title>
        <authorList>
            <person name="Manzoor S."/>
            <person name="Abbas S."/>
            <person name="Arshad M."/>
            <person name="Ahmed I."/>
        </authorList>
    </citation>
    <scope>NUCLEOTIDE SEQUENCE [LARGE SCALE GENOMIC DNA]</scope>
    <source>
        <strain evidence="5 6">NCCP-602</strain>
    </source>
</reference>
<evidence type="ECO:0000313" key="5">
    <source>
        <dbReference type="EMBL" id="GAA0036697.1"/>
    </source>
</evidence>
<dbReference type="InterPro" id="IPR011711">
    <property type="entry name" value="GntR_C"/>
</dbReference>
<dbReference type="SUPFAM" id="SSF46785">
    <property type="entry name" value="Winged helix' DNA-binding domain"/>
    <property type="match status" value="1"/>
</dbReference>
<keyword evidence="2" id="KW-0238">DNA-binding</keyword>
<dbReference type="InterPro" id="IPR000524">
    <property type="entry name" value="Tscrpt_reg_HTH_GntR"/>
</dbReference>
<dbReference type="InterPro" id="IPR008920">
    <property type="entry name" value="TF_FadR/GntR_C"/>
</dbReference>
<dbReference type="Gene3D" id="1.20.120.530">
    <property type="entry name" value="GntR ligand-binding domain-like"/>
    <property type="match status" value="1"/>
</dbReference>
<dbReference type="SMART" id="SM00345">
    <property type="entry name" value="HTH_GNTR"/>
    <property type="match status" value="1"/>
</dbReference>
<gene>
    <name evidence="5" type="ORF">NCCP602_26580</name>
</gene>
<evidence type="ECO:0000256" key="3">
    <source>
        <dbReference type="ARBA" id="ARBA00023163"/>
    </source>
</evidence>
<dbReference type="Proteomes" id="UP001498238">
    <property type="component" value="Unassembled WGS sequence"/>
</dbReference>
<dbReference type="CDD" id="cd07377">
    <property type="entry name" value="WHTH_GntR"/>
    <property type="match status" value="1"/>
</dbReference>
<dbReference type="RefSeq" id="WP_339393432.1">
    <property type="nucleotide sequence ID" value="NZ_BAAAAF010000011.1"/>
</dbReference>